<dbReference type="InterPro" id="IPR045621">
    <property type="entry name" value="BPD_transp_1_N"/>
</dbReference>
<dbReference type="GO" id="GO:0055085">
    <property type="term" value="P:transmembrane transport"/>
    <property type="evidence" value="ECO:0007669"/>
    <property type="project" value="InterPro"/>
</dbReference>
<evidence type="ECO:0000256" key="7">
    <source>
        <dbReference type="RuleBase" id="RU363032"/>
    </source>
</evidence>
<evidence type="ECO:0000256" key="3">
    <source>
        <dbReference type="ARBA" id="ARBA00022475"/>
    </source>
</evidence>
<comment type="similarity">
    <text evidence="7">Belongs to the binding-protein-dependent transport system permease family.</text>
</comment>
<organism evidence="9 10">
    <name type="scientific">Chondromyces apiculatus DSM 436</name>
    <dbReference type="NCBI Taxonomy" id="1192034"/>
    <lineage>
        <taxon>Bacteria</taxon>
        <taxon>Pseudomonadati</taxon>
        <taxon>Myxococcota</taxon>
        <taxon>Polyangia</taxon>
        <taxon>Polyangiales</taxon>
        <taxon>Polyangiaceae</taxon>
        <taxon>Chondromyces</taxon>
    </lineage>
</organism>
<feature type="transmembrane region" description="Helical" evidence="7">
    <location>
        <begin position="12"/>
        <end position="30"/>
    </location>
</feature>
<dbReference type="eggNOG" id="COG0601">
    <property type="taxonomic scope" value="Bacteria"/>
</dbReference>
<gene>
    <name evidence="9" type="ORF">CAP_8072</name>
</gene>
<dbReference type="InterPro" id="IPR035906">
    <property type="entry name" value="MetI-like_sf"/>
</dbReference>
<dbReference type="PANTHER" id="PTHR30465:SF74">
    <property type="entry name" value="OLIGOPEPTIDE TRANSPORT SYSTEM PERMEASE PROTEIN OPPB"/>
    <property type="match status" value="1"/>
</dbReference>
<keyword evidence="10" id="KW-1185">Reference proteome</keyword>
<protein>
    <submittedName>
        <fullName evidence="9">Oligopeptide transport system permease protein OppB</fullName>
    </submittedName>
</protein>
<dbReference type="Pfam" id="PF19300">
    <property type="entry name" value="BPD_transp_1_N"/>
    <property type="match status" value="1"/>
</dbReference>
<evidence type="ECO:0000256" key="6">
    <source>
        <dbReference type="ARBA" id="ARBA00023136"/>
    </source>
</evidence>
<dbReference type="GO" id="GO:0005886">
    <property type="term" value="C:plasma membrane"/>
    <property type="evidence" value="ECO:0007669"/>
    <property type="project" value="UniProtKB-SubCell"/>
</dbReference>
<dbReference type="SUPFAM" id="SSF161098">
    <property type="entry name" value="MetI-like"/>
    <property type="match status" value="1"/>
</dbReference>
<evidence type="ECO:0000259" key="8">
    <source>
        <dbReference type="PROSITE" id="PS50928"/>
    </source>
</evidence>
<evidence type="ECO:0000256" key="1">
    <source>
        <dbReference type="ARBA" id="ARBA00004651"/>
    </source>
</evidence>
<proteinExistence type="inferred from homology"/>
<dbReference type="Proteomes" id="UP000019678">
    <property type="component" value="Unassembled WGS sequence"/>
</dbReference>
<evidence type="ECO:0000256" key="5">
    <source>
        <dbReference type="ARBA" id="ARBA00022989"/>
    </source>
</evidence>
<dbReference type="STRING" id="1192034.CAP_8072"/>
<comment type="caution">
    <text evidence="9">The sequence shown here is derived from an EMBL/GenBank/DDBJ whole genome shotgun (WGS) entry which is preliminary data.</text>
</comment>
<name>A0A017SYZ6_9BACT</name>
<dbReference type="AlphaFoldDB" id="A0A017SYZ6"/>
<comment type="subcellular location">
    <subcellularLocation>
        <location evidence="1 7">Cell membrane</location>
        <topology evidence="1 7">Multi-pass membrane protein</topology>
    </subcellularLocation>
</comment>
<sequence length="306" mass="33955">MIRFVLKRLLSILPTLLIVATVAFVMMRFVPGGPFDQERAVPAEVERALRAKYHLDDPLAKQYGDWLWALVSRGDLGPAFKYPNRTVNEIIALSLPISMQLGVLAMIFALLVGVPLGIVGAVRQNTWKDTAAMATAMVGVSIPRFVLAPLMILIFSLTLFWFPVARWETWRHMVLPVVCAGLPMAAYLARLTRGGMLEVIRSDFVRTARAKGLSERRVILRHALRGGMLPVVSYLGPGFSHLLVGSLVVEKIFNIPGMGRYFVEAAMNRDYNLVLGVMLVYGVLLMVFNALVDVAYAFIDPRVELG</sequence>
<keyword evidence="4 7" id="KW-0812">Transmembrane</keyword>
<dbReference type="RefSeq" id="WP_044249195.1">
    <property type="nucleotide sequence ID" value="NZ_ASRX01000079.1"/>
</dbReference>
<evidence type="ECO:0000256" key="2">
    <source>
        <dbReference type="ARBA" id="ARBA00022448"/>
    </source>
</evidence>
<evidence type="ECO:0000313" key="9">
    <source>
        <dbReference type="EMBL" id="EYF01511.1"/>
    </source>
</evidence>
<dbReference type="OrthoDB" id="9778910at2"/>
<keyword evidence="3" id="KW-1003">Cell membrane</keyword>
<accession>A0A017SYZ6</accession>
<feature type="domain" description="ABC transmembrane type-1" evidence="8">
    <location>
        <begin position="95"/>
        <end position="292"/>
    </location>
</feature>
<dbReference type="CDD" id="cd06261">
    <property type="entry name" value="TM_PBP2"/>
    <property type="match status" value="1"/>
</dbReference>
<dbReference type="InterPro" id="IPR000515">
    <property type="entry name" value="MetI-like"/>
</dbReference>
<feature type="transmembrane region" description="Helical" evidence="7">
    <location>
        <begin position="101"/>
        <end position="122"/>
    </location>
</feature>
<dbReference type="Gene3D" id="1.10.3720.10">
    <property type="entry name" value="MetI-like"/>
    <property type="match status" value="1"/>
</dbReference>
<dbReference type="PROSITE" id="PS50928">
    <property type="entry name" value="ABC_TM1"/>
    <property type="match status" value="1"/>
</dbReference>
<evidence type="ECO:0000256" key="4">
    <source>
        <dbReference type="ARBA" id="ARBA00022692"/>
    </source>
</evidence>
<keyword evidence="5 7" id="KW-1133">Transmembrane helix</keyword>
<keyword evidence="2 7" id="KW-0813">Transport</keyword>
<dbReference type="PANTHER" id="PTHR30465">
    <property type="entry name" value="INNER MEMBRANE ABC TRANSPORTER"/>
    <property type="match status" value="1"/>
</dbReference>
<feature type="transmembrane region" description="Helical" evidence="7">
    <location>
        <begin position="273"/>
        <end position="299"/>
    </location>
</feature>
<keyword evidence="6 7" id="KW-0472">Membrane</keyword>
<dbReference type="Pfam" id="PF00528">
    <property type="entry name" value="BPD_transp_1"/>
    <property type="match status" value="1"/>
</dbReference>
<evidence type="ECO:0000313" key="10">
    <source>
        <dbReference type="Proteomes" id="UP000019678"/>
    </source>
</evidence>
<feature type="transmembrane region" description="Helical" evidence="7">
    <location>
        <begin position="170"/>
        <end position="189"/>
    </location>
</feature>
<reference evidence="9 10" key="1">
    <citation type="submission" date="2013-05" db="EMBL/GenBank/DDBJ databases">
        <title>Genome assembly of Chondromyces apiculatus DSM 436.</title>
        <authorList>
            <person name="Sharma G."/>
            <person name="Khatri I."/>
            <person name="Kaur C."/>
            <person name="Mayilraj S."/>
            <person name="Subramanian S."/>
        </authorList>
    </citation>
    <scope>NUCLEOTIDE SEQUENCE [LARGE SCALE GENOMIC DNA]</scope>
    <source>
        <strain evidence="9 10">DSM 436</strain>
    </source>
</reference>
<dbReference type="EMBL" id="ASRX01000079">
    <property type="protein sequence ID" value="EYF01511.1"/>
    <property type="molecule type" value="Genomic_DNA"/>
</dbReference>
<feature type="transmembrane region" description="Helical" evidence="7">
    <location>
        <begin position="142"/>
        <end position="164"/>
    </location>
</feature>